<keyword evidence="4" id="KW-0413">Isomerase</keyword>
<protein>
    <recommendedName>
        <fullName evidence="5">Topo IIA-type catalytic domain-containing protein</fullName>
    </recommendedName>
</protein>
<comment type="similarity">
    <text evidence="1">Belongs to the type II topoisomerase GyrA/ParC subunit family.</text>
</comment>
<dbReference type="PANTHER" id="PTHR43493">
    <property type="entry name" value="DNA GYRASE/TOPOISOMERASE SUBUNIT A"/>
    <property type="match status" value="1"/>
</dbReference>
<reference evidence="6" key="1">
    <citation type="submission" date="2018-05" db="EMBL/GenBank/DDBJ databases">
        <authorList>
            <person name="Lanie J.A."/>
            <person name="Ng W.-L."/>
            <person name="Kazmierczak K.M."/>
            <person name="Andrzejewski T.M."/>
            <person name="Davidsen T.M."/>
            <person name="Wayne K.J."/>
            <person name="Tettelin H."/>
            <person name="Glass J.I."/>
            <person name="Rusch D."/>
            <person name="Podicherti R."/>
            <person name="Tsui H.-C.T."/>
            <person name="Winkler M.E."/>
        </authorList>
    </citation>
    <scope>NUCLEOTIDE SEQUENCE</scope>
</reference>
<dbReference type="Pfam" id="PF00521">
    <property type="entry name" value="DNA_topoisoIV"/>
    <property type="match status" value="1"/>
</dbReference>
<dbReference type="GO" id="GO:0006265">
    <property type="term" value="P:DNA topological change"/>
    <property type="evidence" value="ECO:0007669"/>
    <property type="project" value="InterPro"/>
</dbReference>
<feature type="non-terminal residue" evidence="6">
    <location>
        <position position="79"/>
    </location>
</feature>
<dbReference type="Gene3D" id="3.90.199.10">
    <property type="entry name" value="Topoisomerase II, domain 5"/>
    <property type="match status" value="1"/>
</dbReference>
<dbReference type="GO" id="GO:0009330">
    <property type="term" value="C:DNA topoisomerase type II (double strand cut, ATP-hydrolyzing) complex"/>
    <property type="evidence" value="ECO:0007669"/>
    <property type="project" value="TreeGrafter"/>
</dbReference>
<name>A0A381NE07_9ZZZZ</name>
<evidence type="ECO:0000313" key="6">
    <source>
        <dbReference type="EMBL" id="SUZ52802.1"/>
    </source>
</evidence>
<feature type="domain" description="Topo IIA-type catalytic" evidence="5">
    <location>
        <begin position="44"/>
        <end position="79"/>
    </location>
</feature>
<dbReference type="GO" id="GO:0003677">
    <property type="term" value="F:DNA binding"/>
    <property type="evidence" value="ECO:0007669"/>
    <property type="project" value="UniProtKB-KW"/>
</dbReference>
<keyword evidence="3" id="KW-0238">DNA-binding</keyword>
<dbReference type="GO" id="GO:0003918">
    <property type="term" value="F:DNA topoisomerase type II (double strand cut, ATP-hydrolyzing) activity"/>
    <property type="evidence" value="ECO:0007669"/>
    <property type="project" value="InterPro"/>
</dbReference>
<dbReference type="EMBL" id="UINC01000296">
    <property type="protein sequence ID" value="SUZ52802.1"/>
    <property type="molecule type" value="Genomic_DNA"/>
</dbReference>
<dbReference type="PANTHER" id="PTHR43493:SF5">
    <property type="entry name" value="DNA GYRASE SUBUNIT A, CHLOROPLASTIC_MITOCHONDRIAL"/>
    <property type="match status" value="1"/>
</dbReference>
<evidence type="ECO:0000256" key="4">
    <source>
        <dbReference type="ARBA" id="ARBA00023235"/>
    </source>
</evidence>
<accession>A0A381NE07</accession>
<evidence type="ECO:0000256" key="1">
    <source>
        <dbReference type="ARBA" id="ARBA00008263"/>
    </source>
</evidence>
<proteinExistence type="inferred from homology"/>
<dbReference type="InterPro" id="IPR002205">
    <property type="entry name" value="Topo_IIA_dom_A"/>
</dbReference>
<dbReference type="GO" id="GO:0005737">
    <property type="term" value="C:cytoplasm"/>
    <property type="evidence" value="ECO:0007669"/>
    <property type="project" value="TreeGrafter"/>
</dbReference>
<dbReference type="GO" id="GO:0005524">
    <property type="term" value="F:ATP binding"/>
    <property type="evidence" value="ECO:0007669"/>
    <property type="project" value="InterPro"/>
</dbReference>
<dbReference type="InterPro" id="IPR013760">
    <property type="entry name" value="Topo_IIA-like_dom_sf"/>
</dbReference>
<dbReference type="InterPro" id="IPR013758">
    <property type="entry name" value="Topo_IIA_A/C_ab"/>
</dbReference>
<organism evidence="6">
    <name type="scientific">marine metagenome</name>
    <dbReference type="NCBI Taxonomy" id="408172"/>
    <lineage>
        <taxon>unclassified sequences</taxon>
        <taxon>metagenomes</taxon>
        <taxon>ecological metagenomes</taxon>
    </lineage>
</organism>
<dbReference type="SUPFAM" id="SSF56719">
    <property type="entry name" value="Type II DNA topoisomerase"/>
    <property type="match status" value="1"/>
</dbReference>
<dbReference type="AlphaFoldDB" id="A0A381NE07"/>
<dbReference type="PROSITE" id="PS52040">
    <property type="entry name" value="TOPO_IIA"/>
    <property type="match status" value="1"/>
</dbReference>
<evidence type="ECO:0000256" key="2">
    <source>
        <dbReference type="ARBA" id="ARBA00023029"/>
    </source>
</evidence>
<gene>
    <name evidence="6" type="ORF">METZ01_LOCUS5656</name>
</gene>
<dbReference type="InterPro" id="IPR050220">
    <property type="entry name" value="Type_II_DNA_Topoisomerases"/>
</dbReference>
<evidence type="ECO:0000256" key="3">
    <source>
        <dbReference type="ARBA" id="ARBA00023125"/>
    </source>
</evidence>
<keyword evidence="2" id="KW-0799">Topoisomerase</keyword>
<sequence length="79" mass="9090">MSKQQKLLPEDQSFAREVIEVPVAEELKESFLAYSLSVITARAIPDVRDGLKPVQRRILYSMLRMGIRPDTPYRKSARV</sequence>
<evidence type="ECO:0000259" key="5">
    <source>
        <dbReference type="PROSITE" id="PS52040"/>
    </source>
</evidence>